<dbReference type="EMBL" id="MU839854">
    <property type="protein sequence ID" value="KAK1749622.1"/>
    <property type="molecule type" value="Genomic_DNA"/>
</dbReference>
<accession>A0AAJ0F150</accession>
<sequence length="373" mass="44197">MREPERMVELLADFAEASVAVQSGMEGNLNSAIMYIHRAVLQRCYHLQVISQDARAVEVCRELLSRDIPWDRVIHDWWGSLGSNTFFRMILALLGWKNDFTWLIDLWRWEKDPYPEMPADDKFPWFDRPENWTALDLFRHVRASNETAGWVVGQLFLVLDENSERTDWFPTERVTELQNLSRWLHNVTTLGDALLSLPLAASPPLEYQQDESIWWEYWGVDSDKLIETQTAPAVEIDRLLGVLRKASYRLDAHLVHIGNIRKEMDAIRERLRGMLAGKGWDTVYTDADGVRIIEHLYAPRISAVRNLIITTYARMVDRHKEVVAGENTILKEKLKWVLEKIREERDEIWREYDDLQRRRQQYFRLYDPWWLND</sequence>
<dbReference type="AlphaFoldDB" id="A0AAJ0F150"/>
<organism evidence="1 2">
    <name type="scientific">Echria macrotheca</name>
    <dbReference type="NCBI Taxonomy" id="438768"/>
    <lineage>
        <taxon>Eukaryota</taxon>
        <taxon>Fungi</taxon>
        <taxon>Dikarya</taxon>
        <taxon>Ascomycota</taxon>
        <taxon>Pezizomycotina</taxon>
        <taxon>Sordariomycetes</taxon>
        <taxon>Sordariomycetidae</taxon>
        <taxon>Sordariales</taxon>
        <taxon>Schizotheciaceae</taxon>
        <taxon>Echria</taxon>
    </lineage>
</organism>
<dbReference type="Proteomes" id="UP001239445">
    <property type="component" value="Unassembled WGS sequence"/>
</dbReference>
<gene>
    <name evidence="1" type="ORF">QBC47DRAFT_395542</name>
</gene>
<proteinExistence type="predicted"/>
<protein>
    <submittedName>
        <fullName evidence="1">Uncharacterized protein</fullName>
    </submittedName>
</protein>
<name>A0AAJ0F150_9PEZI</name>
<keyword evidence="2" id="KW-1185">Reference proteome</keyword>
<evidence type="ECO:0000313" key="1">
    <source>
        <dbReference type="EMBL" id="KAK1749622.1"/>
    </source>
</evidence>
<reference evidence="1" key="1">
    <citation type="submission" date="2023-06" db="EMBL/GenBank/DDBJ databases">
        <title>Genome-scale phylogeny and comparative genomics of the fungal order Sordariales.</title>
        <authorList>
            <consortium name="Lawrence Berkeley National Laboratory"/>
            <person name="Hensen N."/>
            <person name="Bonometti L."/>
            <person name="Westerberg I."/>
            <person name="Brannstrom I.O."/>
            <person name="Guillou S."/>
            <person name="Cros-Aarteil S."/>
            <person name="Calhoun S."/>
            <person name="Haridas S."/>
            <person name="Kuo A."/>
            <person name="Mondo S."/>
            <person name="Pangilinan J."/>
            <person name="Riley R."/>
            <person name="Labutti K."/>
            <person name="Andreopoulos B."/>
            <person name="Lipzen A."/>
            <person name="Chen C."/>
            <person name="Yanf M."/>
            <person name="Daum C."/>
            <person name="Ng V."/>
            <person name="Clum A."/>
            <person name="Steindorff A."/>
            <person name="Ohm R."/>
            <person name="Martin F."/>
            <person name="Silar P."/>
            <person name="Natvig D."/>
            <person name="Lalanne C."/>
            <person name="Gautier V."/>
            <person name="Ament-Velasquez S.L."/>
            <person name="Kruys A."/>
            <person name="Hutchinson M.I."/>
            <person name="Powell A.J."/>
            <person name="Barry K."/>
            <person name="Miller A.N."/>
            <person name="Grigoriev I.V."/>
            <person name="Debuchy R."/>
            <person name="Gladieux P."/>
            <person name="Thoren M.H."/>
            <person name="Johannesson H."/>
        </authorList>
    </citation>
    <scope>NUCLEOTIDE SEQUENCE</scope>
    <source>
        <strain evidence="1">PSN4</strain>
    </source>
</reference>
<evidence type="ECO:0000313" key="2">
    <source>
        <dbReference type="Proteomes" id="UP001239445"/>
    </source>
</evidence>
<comment type="caution">
    <text evidence="1">The sequence shown here is derived from an EMBL/GenBank/DDBJ whole genome shotgun (WGS) entry which is preliminary data.</text>
</comment>